<protein>
    <submittedName>
        <fullName evidence="1">Uncharacterized protein</fullName>
    </submittedName>
</protein>
<evidence type="ECO:0000313" key="1">
    <source>
        <dbReference type="EMBL" id="KZZ87968.1"/>
    </source>
</evidence>
<evidence type="ECO:0000313" key="2">
    <source>
        <dbReference type="Proteomes" id="UP000242877"/>
    </source>
</evidence>
<reference evidence="1 2" key="1">
    <citation type="journal article" date="2016" name="Genome Biol. Evol.">
        <title>Divergent and convergent evolution of fungal pathogenicity.</title>
        <authorList>
            <person name="Shang Y."/>
            <person name="Xiao G."/>
            <person name="Zheng P."/>
            <person name="Cen K."/>
            <person name="Zhan S."/>
            <person name="Wang C."/>
        </authorList>
    </citation>
    <scope>NUCLEOTIDE SEQUENCE [LARGE SCALE GENOMIC DNA]</scope>
    <source>
        <strain evidence="1 2">ARSEF 7405</strain>
    </source>
</reference>
<comment type="caution">
    <text evidence="1">The sequence shown here is derived from an EMBL/GenBank/DDBJ whole genome shotgun (WGS) entry which is preliminary data.</text>
</comment>
<organism evidence="1 2">
    <name type="scientific">Ascosphaera apis ARSEF 7405</name>
    <dbReference type="NCBI Taxonomy" id="392613"/>
    <lineage>
        <taxon>Eukaryota</taxon>
        <taxon>Fungi</taxon>
        <taxon>Dikarya</taxon>
        <taxon>Ascomycota</taxon>
        <taxon>Pezizomycotina</taxon>
        <taxon>Eurotiomycetes</taxon>
        <taxon>Eurotiomycetidae</taxon>
        <taxon>Onygenales</taxon>
        <taxon>Ascosphaeraceae</taxon>
        <taxon>Ascosphaera</taxon>
    </lineage>
</organism>
<dbReference type="VEuPathDB" id="FungiDB:AAP_05234"/>
<sequence>MKKQQLLLTLAAYFTFFIAVVMGTVTITKPDIDAFLTVEGNMLLSLSTTFDSPTPAYIEQGTHTGPTRTPRVMTKAKALTEAIDTALARSSDILLLLHEVTVVPTLKDAAAAAAAHDDMTLIHLAMHQATAPTTSTAIGDNKAV</sequence>
<name>A0A167VT58_9EURO</name>
<accession>A0A167VT58</accession>
<dbReference type="Proteomes" id="UP000242877">
    <property type="component" value="Unassembled WGS sequence"/>
</dbReference>
<dbReference type="AlphaFoldDB" id="A0A167VT58"/>
<gene>
    <name evidence="1" type="ORF">AAP_05234</name>
</gene>
<proteinExistence type="predicted"/>
<keyword evidence="2" id="KW-1185">Reference proteome</keyword>
<dbReference type="EMBL" id="AZGZ01000029">
    <property type="protein sequence ID" value="KZZ87968.1"/>
    <property type="molecule type" value="Genomic_DNA"/>
</dbReference>